<organism evidence="2 3">
    <name type="scientific">Bacillus phage vB_BsuM-Goe3</name>
    <dbReference type="NCBI Taxonomy" id="1933063"/>
    <lineage>
        <taxon>Viruses</taxon>
        <taxon>Duplodnaviria</taxon>
        <taxon>Heunggongvirae</taxon>
        <taxon>Uroviricota</taxon>
        <taxon>Caudoviricetes</taxon>
        <taxon>Herelleviridae</taxon>
        <taxon>Bastillevirinae</taxon>
        <taxon>Grisebachstrassevirus</taxon>
        <taxon>Grisebachstrassevirus goe3</taxon>
    </lineage>
</organism>
<reference evidence="2" key="1">
    <citation type="journal article" date="2017" name="Viruses">
        <title>Characterization of Bacillus subtilis Viruses vB_BsuM-Goe2 and vB_BsuM-Goe3.</title>
        <authorList>
            <person name="Willms I.M."/>
            <person name="Hoppert M."/>
            <person name="Hertel R."/>
        </authorList>
    </citation>
    <scope>NUCLEOTIDE SEQUENCE [LARGE SCALE GENOMIC DNA]</scope>
</reference>
<organismHost>
    <name type="scientific">Bacillus subtilis</name>
    <dbReference type="NCBI Taxonomy" id="1423"/>
</organismHost>
<keyword evidence="3" id="KW-1185">Reference proteome</keyword>
<evidence type="ECO:0008006" key="4">
    <source>
        <dbReference type="Google" id="ProtNLM"/>
    </source>
</evidence>
<keyword evidence="1" id="KW-0812">Transmembrane</keyword>
<evidence type="ECO:0000313" key="2">
    <source>
        <dbReference type="EMBL" id="APZ82510.1"/>
    </source>
</evidence>
<dbReference type="EMBL" id="KY368640">
    <property type="protein sequence ID" value="APZ82510.1"/>
    <property type="molecule type" value="Genomic_DNA"/>
</dbReference>
<proteinExistence type="predicted"/>
<protein>
    <recommendedName>
        <fullName evidence="4">Membrane-bound protein</fullName>
    </recommendedName>
</protein>
<feature type="transmembrane region" description="Helical" evidence="1">
    <location>
        <begin position="6"/>
        <end position="28"/>
    </location>
</feature>
<keyword evidence="1" id="KW-0472">Membrane</keyword>
<evidence type="ECO:0000313" key="3">
    <source>
        <dbReference type="Proteomes" id="UP000221795"/>
    </source>
</evidence>
<dbReference type="Pfam" id="PF23828">
    <property type="entry name" value="DUF7198"/>
    <property type="match status" value="1"/>
</dbReference>
<gene>
    <name evidence="2" type="ORF">Goe3_c04400</name>
</gene>
<name>A0A217ER09_BPGO3</name>
<sequence length="253" mass="28145">MGSSIYVIMFIAAVVYTLIIVLGVVTAAKKSKKSSVLYALHGFIEELKDKVHKEEIMDKGNYKNTRNSEYTPKEGVISIDGLTSHYYQPAVEDNGLSLSHLLNQKPTEENYNEIIELLIKLAKDTFNDYKFLIAKSKDEAKDSNFLQLVSHYSEAPELHREIFIKSVDYGVDMGELVNKFAARVEKGDVLPLGEDVVVITDDGSGQLSTGVSPINSGLEGGEIAFIVSFIKKENLEAFNAEHFPKENPESPHE</sequence>
<evidence type="ECO:0000256" key="1">
    <source>
        <dbReference type="SAM" id="Phobius"/>
    </source>
</evidence>
<keyword evidence="1" id="KW-1133">Transmembrane helix</keyword>
<dbReference type="InterPro" id="IPR055622">
    <property type="entry name" value="DUF7198"/>
</dbReference>
<accession>A0A217ER09</accession>
<dbReference type="Proteomes" id="UP000221795">
    <property type="component" value="Segment"/>
</dbReference>